<feature type="region of interest" description="Disordered" evidence="1">
    <location>
        <begin position="329"/>
        <end position="390"/>
    </location>
</feature>
<gene>
    <name evidence="2" type="ORF">SeLEV6574_g04622</name>
</gene>
<dbReference type="EMBL" id="QEAM01000192">
    <property type="protein sequence ID" value="TPX44221.1"/>
    <property type="molecule type" value="Genomic_DNA"/>
</dbReference>
<dbReference type="Proteomes" id="UP000320475">
    <property type="component" value="Unassembled WGS sequence"/>
</dbReference>
<evidence type="ECO:0000313" key="2">
    <source>
        <dbReference type="EMBL" id="TPX44221.1"/>
    </source>
</evidence>
<dbReference type="VEuPathDB" id="FungiDB:SeMB42_g07777"/>
<evidence type="ECO:0000256" key="1">
    <source>
        <dbReference type="SAM" id="MobiDB-lite"/>
    </source>
</evidence>
<sequence>MAFFTLIQSAPGQTIEELIKTSIKKIAGCRAYWQNDMNNIATDNERSHYRGTTTRHCLGKDFNARFSILQKPTEWIWRLTYDELIELPNTDRRWVPVCIAHEELIIDRANHDMERLLEYRKFIFGKFGRKVKAEDHLRLYQHFIDLHKHRITAYEEGGTVGPSDPMVALTAYIAKLPQESPALVGTGVPPMVTSTDQVDAPIPNLLARVGRYEKSDPMETSTNYVDRPIPNLLSRVGRYVTSDPMETSTNYVYRRTLDLLGRGGIDGTSNPMETSTNYVYRRTLDLLGRGGIDGTSNPMVASTDYVDWPTPNSNAPTLVEYDFFGQPEGQGLGSSLGTHDTEEYYAPTPRFEAPPPALSSDYHLAAESSTHSHNDRNRGKMPMYDGGPPT</sequence>
<evidence type="ECO:0000313" key="3">
    <source>
        <dbReference type="Proteomes" id="UP000320475"/>
    </source>
</evidence>
<name>A0A507CYT0_9FUNG</name>
<comment type="caution">
    <text evidence="2">The sequence shown here is derived from an EMBL/GenBank/DDBJ whole genome shotgun (WGS) entry which is preliminary data.</text>
</comment>
<organism evidence="2 3">
    <name type="scientific">Synchytrium endobioticum</name>
    <dbReference type="NCBI Taxonomy" id="286115"/>
    <lineage>
        <taxon>Eukaryota</taxon>
        <taxon>Fungi</taxon>
        <taxon>Fungi incertae sedis</taxon>
        <taxon>Chytridiomycota</taxon>
        <taxon>Chytridiomycota incertae sedis</taxon>
        <taxon>Chytridiomycetes</taxon>
        <taxon>Synchytriales</taxon>
        <taxon>Synchytriaceae</taxon>
        <taxon>Synchytrium</taxon>
    </lineage>
</organism>
<reference evidence="2 3" key="1">
    <citation type="journal article" date="2019" name="Sci. Rep.">
        <title>Comparative genomics of chytrid fungi reveal insights into the obligate biotrophic and pathogenic lifestyle of Synchytrium endobioticum.</title>
        <authorList>
            <person name="van de Vossenberg B.T.L.H."/>
            <person name="Warris S."/>
            <person name="Nguyen H.D.T."/>
            <person name="van Gent-Pelzer M.P.E."/>
            <person name="Joly D.L."/>
            <person name="van de Geest H.C."/>
            <person name="Bonants P.J.M."/>
            <person name="Smith D.S."/>
            <person name="Levesque C.A."/>
            <person name="van der Lee T.A.J."/>
        </authorList>
    </citation>
    <scope>NUCLEOTIDE SEQUENCE [LARGE SCALE GENOMIC DNA]</scope>
    <source>
        <strain evidence="2 3">LEV6574</strain>
    </source>
</reference>
<protein>
    <submittedName>
        <fullName evidence="2">Uncharacterized protein</fullName>
    </submittedName>
</protein>
<accession>A0A507CYT0</accession>
<dbReference type="AlphaFoldDB" id="A0A507CYT0"/>
<proteinExistence type="predicted"/>